<dbReference type="PANTHER" id="PTHR33993">
    <property type="entry name" value="GLYOXALASE-RELATED"/>
    <property type="match status" value="1"/>
</dbReference>
<gene>
    <name evidence="2" type="ORF">MKQ68_18250</name>
</gene>
<feature type="domain" description="VOC" evidence="1">
    <location>
        <begin position="7"/>
        <end position="127"/>
    </location>
</feature>
<sequence>MEAPKNAISWFEIPVNDFSRAKRFYTTILNCEMQEMEMGSDRLALFPYDAERGIGGAIVQGPDYLPSQRGSLVYLNAGADLSDVLNRVPAAGGKIELDKKLISEQADMGYYAVFQDTEGNRVALHSMG</sequence>
<name>A0ABY6IXC6_9BACT</name>
<dbReference type="CDD" id="cd07247">
    <property type="entry name" value="SgaA_N_like"/>
    <property type="match status" value="1"/>
</dbReference>
<dbReference type="Gene3D" id="3.10.180.10">
    <property type="entry name" value="2,3-Dihydroxybiphenyl 1,2-Dioxygenase, domain 1"/>
    <property type="match status" value="1"/>
</dbReference>
<dbReference type="InterPro" id="IPR052164">
    <property type="entry name" value="Anthracycline_SecMetBiosynth"/>
</dbReference>
<reference evidence="2" key="1">
    <citation type="submission" date="2022-10" db="EMBL/GenBank/DDBJ databases">
        <title>Chitinophaga sp. nov., isolated from soil.</title>
        <authorList>
            <person name="Jeon C.O."/>
        </authorList>
    </citation>
    <scope>NUCLEOTIDE SEQUENCE</scope>
    <source>
        <strain evidence="2">R8</strain>
    </source>
</reference>
<organism evidence="2 3">
    <name type="scientific">Chitinophaga horti</name>
    <dbReference type="NCBI Taxonomy" id="2920382"/>
    <lineage>
        <taxon>Bacteria</taxon>
        <taxon>Pseudomonadati</taxon>
        <taxon>Bacteroidota</taxon>
        <taxon>Chitinophagia</taxon>
        <taxon>Chitinophagales</taxon>
        <taxon>Chitinophagaceae</taxon>
        <taxon>Chitinophaga</taxon>
    </lineage>
</organism>
<dbReference type="Proteomes" id="UP001162741">
    <property type="component" value="Chromosome"/>
</dbReference>
<accession>A0ABY6IXC6</accession>
<evidence type="ECO:0000313" key="3">
    <source>
        <dbReference type="Proteomes" id="UP001162741"/>
    </source>
</evidence>
<dbReference type="PROSITE" id="PS51819">
    <property type="entry name" value="VOC"/>
    <property type="match status" value="1"/>
</dbReference>
<dbReference type="EMBL" id="CP107006">
    <property type="protein sequence ID" value="UYQ92031.1"/>
    <property type="molecule type" value="Genomic_DNA"/>
</dbReference>
<dbReference type="RefSeq" id="WP_264280367.1">
    <property type="nucleotide sequence ID" value="NZ_CP107006.1"/>
</dbReference>
<dbReference type="SUPFAM" id="SSF54593">
    <property type="entry name" value="Glyoxalase/Bleomycin resistance protein/Dihydroxybiphenyl dioxygenase"/>
    <property type="match status" value="1"/>
</dbReference>
<dbReference type="InterPro" id="IPR004360">
    <property type="entry name" value="Glyas_Fos-R_dOase_dom"/>
</dbReference>
<protein>
    <submittedName>
        <fullName evidence="2">VOC family protein</fullName>
    </submittedName>
</protein>
<dbReference type="PANTHER" id="PTHR33993:SF2">
    <property type="entry name" value="VOC DOMAIN-CONTAINING PROTEIN"/>
    <property type="match status" value="1"/>
</dbReference>
<evidence type="ECO:0000259" key="1">
    <source>
        <dbReference type="PROSITE" id="PS51819"/>
    </source>
</evidence>
<dbReference type="InterPro" id="IPR029068">
    <property type="entry name" value="Glyas_Bleomycin-R_OHBP_Dase"/>
</dbReference>
<dbReference type="InterPro" id="IPR037523">
    <property type="entry name" value="VOC_core"/>
</dbReference>
<proteinExistence type="predicted"/>
<keyword evidence="3" id="KW-1185">Reference proteome</keyword>
<evidence type="ECO:0000313" key="2">
    <source>
        <dbReference type="EMBL" id="UYQ92031.1"/>
    </source>
</evidence>
<dbReference type="Pfam" id="PF00903">
    <property type="entry name" value="Glyoxalase"/>
    <property type="match status" value="1"/>
</dbReference>